<dbReference type="PANTHER" id="PTHR35605">
    <property type="entry name" value="ECP2 EFFECTOR PROTEIN DOMAIN-CONTAINING PROTEIN-RELATED"/>
    <property type="match status" value="1"/>
</dbReference>
<comment type="caution">
    <text evidence="2">The sequence shown here is derived from an EMBL/GenBank/DDBJ whole genome shotgun (WGS) entry which is preliminary data.</text>
</comment>
<gene>
    <name evidence="2" type="ORF">VTL71DRAFT_4852</name>
</gene>
<sequence length="255" mass="27804">MRFITVVLSFVLLALSLPMVCMSSLSNLFTGWNSLWMLIINSHVFGAPADAGIVESHSGNFMDSIPEDFAMEPMTFNGTIGGIPIIYDGTIQEIVAYMQREYPSFRFDADIPAGSTDAVAAGSSMIKARYEGKPSDGKGNIYCCPVFNQGWKPAVSSRIGQGINYLNRITGNLVVKARSCSRVSCSYNSAIALCNDKYETLSADSRWIASFASDLNIACVSYEGEGLFNDLTKMTCGQEFSADRNYNVIANRAKC</sequence>
<keyword evidence="1" id="KW-0732">Signal</keyword>
<keyword evidence="3" id="KW-1185">Reference proteome</keyword>
<name>A0ABR4C5I9_9HELO</name>
<dbReference type="Proteomes" id="UP001595075">
    <property type="component" value="Unassembled WGS sequence"/>
</dbReference>
<evidence type="ECO:0000313" key="2">
    <source>
        <dbReference type="EMBL" id="KAL2064358.1"/>
    </source>
</evidence>
<reference evidence="2 3" key="1">
    <citation type="journal article" date="2024" name="Commun. Biol.">
        <title>Comparative genomic analysis of thermophilic fungi reveals convergent evolutionary adaptations and gene losses.</title>
        <authorList>
            <person name="Steindorff A.S."/>
            <person name="Aguilar-Pontes M.V."/>
            <person name="Robinson A.J."/>
            <person name="Andreopoulos B."/>
            <person name="LaButti K."/>
            <person name="Kuo A."/>
            <person name="Mondo S."/>
            <person name="Riley R."/>
            <person name="Otillar R."/>
            <person name="Haridas S."/>
            <person name="Lipzen A."/>
            <person name="Grimwood J."/>
            <person name="Schmutz J."/>
            <person name="Clum A."/>
            <person name="Reid I.D."/>
            <person name="Moisan M.C."/>
            <person name="Butler G."/>
            <person name="Nguyen T.T.M."/>
            <person name="Dewar K."/>
            <person name="Conant G."/>
            <person name="Drula E."/>
            <person name="Henrissat B."/>
            <person name="Hansel C."/>
            <person name="Singer S."/>
            <person name="Hutchinson M.I."/>
            <person name="de Vries R.P."/>
            <person name="Natvig D.O."/>
            <person name="Powell A.J."/>
            <person name="Tsang A."/>
            <person name="Grigoriev I.V."/>
        </authorList>
    </citation>
    <scope>NUCLEOTIDE SEQUENCE [LARGE SCALE GENOMIC DNA]</scope>
    <source>
        <strain evidence="2 3">CBS 494.80</strain>
    </source>
</reference>
<organism evidence="2 3">
    <name type="scientific">Oculimacula yallundae</name>
    <dbReference type="NCBI Taxonomy" id="86028"/>
    <lineage>
        <taxon>Eukaryota</taxon>
        <taxon>Fungi</taxon>
        <taxon>Dikarya</taxon>
        <taxon>Ascomycota</taxon>
        <taxon>Pezizomycotina</taxon>
        <taxon>Leotiomycetes</taxon>
        <taxon>Helotiales</taxon>
        <taxon>Ploettnerulaceae</taxon>
        <taxon>Oculimacula</taxon>
    </lineage>
</organism>
<accession>A0ABR4C5I9</accession>
<feature type="chain" id="PRO_5046817506" evidence="1">
    <location>
        <begin position="17"/>
        <end position="255"/>
    </location>
</feature>
<protein>
    <submittedName>
        <fullName evidence="2">Uncharacterized protein</fullName>
    </submittedName>
</protein>
<evidence type="ECO:0000256" key="1">
    <source>
        <dbReference type="SAM" id="SignalP"/>
    </source>
</evidence>
<proteinExistence type="predicted"/>
<evidence type="ECO:0000313" key="3">
    <source>
        <dbReference type="Proteomes" id="UP001595075"/>
    </source>
</evidence>
<dbReference type="PANTHER" id="PTHR35605:SF1">
    <property type="entry name" value="ECP2 EFFECTOR PROTEIN DOMAIN-CONTAINING PROTEIN-RELATED"/>
    <property type="match status" value="1"/>
</dbReference>
<dbReference type="EMBL" id="JAZHXI010000014">
    <property type="protein sequence ID" value="KAL2064358.1"/>
    <property type="molecule type" value="Genomic_DNA"/>
</dbReference>
<feature type="signal peptide" evidence="1">
    <location>
        <begin position="1"/>
        <end position="16"/>
    </location>
</feature>